<accession>A0A486UDR9</accession>
<dbReference type="Pfam" id="PF00117">
    <property type="entry name" value="GATase"/>
    <property type="match status" value="1"/>
</dbReference>
<dbReference type="PANTHER" id="PTHR42695">
    <property type="entry name" value="GLUTAMINE AMIDOTRANSFERASE YLR126C-RELATED"/>
    <property type="match status" value="1"/>
</dbReference>
<dbReference type="CDD" id="cd01741">
    <property type="entry name" value="GATase1_1"/>
    <property type="match status" value="1"/>
</dbReference>
<keyword evidence="2" id="KW-0315">Glutamine amidotransferase</keyword>
<dbReference type="AlphaFoldDB" id="A0A486UDR9"/>
<organism evidence="2">
    <name type="scientific">Klebsiella pneumoniae</name>
    <dbReference type="NCBI Taxonomy" id="573"/>
    <lineage>
        <taxon>Bacteria</taxon>
        <taxon>Pseudomonadati</taxon>
        <taxon>Pseudomonadota</taxon>
        <taxon>Gammaproteobacteria</taxon>
        <taxon>Enterobacterales</taxon>
        <taxon>Enterobacteriaceae</taxon>
        <taxon>Klebsiella/Raoultella group</taxon>
        <taxon>Klebsiella</taxon>
        <taxon>Klebsiella pneumoniae complex</taxon>
    </lineage>
</organism>
<protein>
    <submittedName>
        <fullName evidence="2">Glutamine amidotransferase class-I</fullName>
        <ecNumber evidence="2">6.3.5.2</ecNumber>
    </submittedName>
</protein>
<evidence type="ECO:0000313" key="2">
    <source>
        <dbReference type="EMBL" id="VGM36283.1"/>
    </source>
</evidence>
<dbReference type="InterPro" id="IPR017926">
    <property type="entry name" value="GATASE"/>
</dbReference>
<keyword evidence="2" id="KW-0808">Transferase</keyword>
<dbReference type="PANTHER" id="PTHR42695:SF5">
    <property type="entry name" value="GLUTAMINE AMIDOTRANSFERASE YLR126C-RELATED"/>
    <property type="match status" value="1"/>
</dbReference>
<dbReference type="GO" id="GO:0005829">
    <property type="term" value="C:cytosol"/>
    <property type="evidence" value="ECO:0007669"/>
    <property type="project" value="TreeGrafter"/>
</dbReference>
<dbReference type="InterPro" id="IPR044992">
    <property type="entry name" value="ChyE-like"/>
</dbReference>
<dbReference type="GO" id="GO:0003922">
    <property type="term" value="F:GMP synthase (glutamine-hydrolyzing) activity"/>
    <property type="evidence" value="ECO:0007669"/>
    <property type="project" value="UniProtKB-EC"/>
</dbReference>
<sequence length="249" mass="27190">MTRNRLLLVQTGTPPAAIREEHGDLPHWFRTLLAPWQAQLTAVRVFEDEPLPAPDRQTVAVLTGSWAMVSDRLAWSERTADWIRQAVAIGMPLFGVCYGHQLMAHALGGEVAYHPAGRESGSKTIALSPWGVDDPLLSGLPATFPAHLSHLQTVTRLPEGATVLAASSHDPHQIVRYGPQAVSTQFHPEFTAPIARSLIRYREAVLQAEGIDPQQLHDEVQESPQAAAILTRFVSDFLTPDAPAINSLS</sequence>
<dbReference type="EC" id="6.3.5.2" evidence="2"/>
<dbReference type="InterPro" id="IPR029062">
    <property type="entry name" value="Class_I_gatase-like"/>
</dbReference>
<dbReference type="EMBL" id="CAAHDH010000001">
    <property type="protein sequence ID" value="VGM36283.1"/>
    <property type="molecule type" value="Genomic_DNA"/>
</dbReference>
<dbReference type="NCBIfam" id="NF006562">
    <property type="entry name" value="PRK09065.1"/>
    <property type="match status" value="1"/>
</dbReference>
<keyword evidence="2" id="KW-0436">Ligase</keyword>
<name>A0A486UDR9_KLEPN</name>
<dbReference type="SUPFAM" id="SSF52317">
    <property type="entry name" value="Class I glutamine amidotransferase-like"/>
    <property type="match status" value="1"/>
</dbReference>
<reference evidence="2" key="1">
    <citation type="submission" date="2019-03" db="EMBL/GenBank/DDBJ databases">
        <authorList>
            <consortium name="Pathogen Informatics"/>
        </authorList>
    </citation>
    <scope>NUCLEOTIDE SEQUENCE</scope>
    <source>
        <strain evidence="2">5012STDY7626362</strain>
    </source>
</reference>
<gene>
    <name evidence="2" type="primary">guaA_1</name>
    <name evidence="2" type="ORF">SAMEA4873563_00828</name>
</gene>
<dbReference type="PROSITE" id="PS51273">
    <property type="entry name" value="GATASE_TYPE_1"/>
    <property type="match status" value="1"/>
</dbReference>
<dbReference type="Gene3D" id="3.40.50.880">
    <property type="match status" value="1"/>
</dbReference>
<dbReference type="GO" id="GO:0016740">
    <property type="term" value="F:transferase activity"/>
    <property type="evidence" value="ECO:0007669"/>
    <property type="project" value="UniProtKB-KW"/>
</dbReference>
<feature type="domain" description="Glutamine amidotransferase" evidence="1">
    <location>
        <begin position="77"/>
        <end position="192"/>
    </location>
</feature>
<proteinExistence type="predicted"/>
<evidence type="ECO:0000259" key="1">
    <source>
        <dbReference type="Pfam" id="PF00117"/>
    </source>
</evidence>